<evidence type="ECO:0000313" key="3">
    <source>
        <dbReference type="Proteomes" id="UP000824261"/>
    </source>
</evidence>
<dbReference type="Pfam" id="PF02518">
    <property type="entry name" value="HATPase_c"/>
    <property type="match status" value="1"/>
</dbReference>
<dbReference type="SUPFAM" id="SSF55874">
    <property type="entry name" value="ATPase domain of HSP90 chaperone/DNA topoisomerase II/histidine kinase"/>
    <property type="match status" value="1"/>
</dbReference>
<dbReference type="EMBL" id="DVGB01000113">
    <property type="protein sequence ID" value="HIR02430.1"/>
    <property type="molecule type" value="Genomic_DNA"/>
</dbReference>
<dbReference type="Gene3D" id="3.30.565.10">
    <property type="entry name" value="Histidine kinase-like ATPase, C-terminal domain"/>
    <property type="match status" value="1"/>
</dbReference>
<gene>
    <name evidence="2" type="ORF">IAA69_09265</name>
</gene>
<dbReference type="Proteomes" id="UP000824261">
    <property type="component" value="Unassembled WGS sequence"/>
</dbReference>
<feature type="domain" description="Histidine kinase/HSP90-like ATPase" evidence="1">
    <location>
        <begin position="44"/>
        <end position="149"/>
    </location>
</feature>
<organism evidence="2 3">
    <name type="scientific">Candidatus Aveggerthella stercoripullorum</name>
    <dbReference type="NCBI Taxonomy" id="2840688"/>
    <lineage>
        <taxon>Bacteria</taxon>
        <taxon>Bacillati</taxon>
        <taxon>Actinomycetota</taxon>
        <taxon>Coriobacteriia</taxon>
        <taxon>Eggerthellales</taxon>
        <taxon>Eggerthellaceae</taxon>
        <taxon>Eggerthellaceae incertae sedis</taxon>
        <taxon>Candidatus Aveggerthella</taxon>
    </lineage>
</organism>
<evidence type="ECO:0000259" key="1">
    <source>
        <dbReference type="Pfam" id="PF02518"/>
    </source>
</evidence>
<dbReference type="InterPro" id="IPR036890">
    <property type="entry name" value="HATPase_C_sf"/>
</dbReference>
<name>A0A9D1A1H9_9ACTN</name>
<reference evidence="2" key="2">
    <citation type="journal article" date="2021" name="PeerJ">
        <title>Extensive microbial diversity within the chicken gut microbiome revealed by metagenomics and culture.</title>
        <authorList>
            <person name="Gilroy R."/>
            <person name="Ravi A."/>
            <person name="Getino M."/>
            <person name="Pursley I."/>
            <person name="Horton D.L."/>
            <person name="Alikhan N.F."/>
            <person name="Baker D."/>
            <person name="Gharbi K."/>
            <person name="Hall N."/>
            <person name="Watson M."/>
            <person name="Adriaenssens E.M."/>
            <person name="Foster-Nyarko E."/>
            <person name="Jarju S."/>
            <person name="Secka A."/>
            <person name="Antonio M."/>
            <person name="Oren A."/>
            <person name="Chaudhuri R.R."/>
            <person name="La Ragione R."/>
            <person name="Hildebrand F."/>
            <person name="Pallen M.J."/>
        </authorList>
    </citation>
    <scope>NUCLEOTIDE SEQUENCE</scope>
    <source>
        <strain evidence="2">ChiGjej1B1-2707</strain>
    </source>
</reference>
<dbReference type="AlphaFoldDB" id="A0A9D1A1H9"/>
<evidence type="ECO:0000313" key="2">
    <source>
        <dbReference type="EMBL" id="HIR02430.1"/>
    </source>
</evidence>
<accession>A0A9D1A1H9</accession>
<dbReference type="GO" id="GO:0005524">
    <property type="term" value="F:ATP binding"/>
    <property type="evidence" value="ECO:0007669"/>
    <property type="project" value="UniProtKB-KW"/>
</dbReference>
<reference evidence="2" key="1">
    <citation type="submission" date="2020-10" db="EMBL/GenBank/DDBJ databases">
        <authorList>
            <person name="Gilroy R."/>
        </authorList>
    </citation>
    <scope>NUCLEOTIDE SEQUENCE</scope>
    <source>
        <strain evidence="2">ChiGjej1B1-2707</strain>
    </source>
</reference>
<proteinExistence type="predicted"/>
<sequence length="361" mass="39786">MGEELTSFIDKVASRSHLRVEADLGGGFVRLRTDEAERRQARHDIRSIEDAFIELLRNARDAGARNIFVATARMGEERRTVVVDDGCGIPERLHDAVFQARVTSKLDTIREDRWGVHGRGMALFSIRENAEEARIACSAPGLGTAVFVRTNVARVKERTDQSSWPDLSFDGEGNLTVRGPRNINRTLVEFALAEQDACTVYLGSPVEIATTLYAYGLATTTASARTFACNPAEMPVTKRLGSAADPAEFASLAAGLGIDLSERSARRAMDGSIAPLAPLLETVRISRPDDLSHKSEARVRDVLGDMRSLRISPQDLESFRFRLREAWQDVASAYFLDSSVEPVITVRKDAVHVSFPARKAR</sequence>
<protein>
    <submittedName>
        <fullName evidence="2">ATP-binding protein</fullName>
    </submittedName>
</protein>
<comment type="caution">
    <text evidence="2">The sequence shown here is derived from an EMBL/GenBank/DDBJ whole genome shotgun (WGS) entry which is preliminary data.</text>
</comment>
<keyword evidence="2" id="KW-0067">ATP-binding</keyword>
<keyword evidence="2" id="KW-0547">Nucleotide-binding</keyword>
<dbReference type="InterPro" id="IPR003594">
    <property type="entry name" value="HATPase_dom"/>
</dbReference>